<evidence type="ECO:0000313" key="1">
    <source>
        <dbReference type="EMBL" id="EKT76820.1"/>
    </source>
</evidence>
<comment type="caution">
    <text evidence="1">The sequence shown here is derived from an EMBL/GenBank/DDBJ whole genome shotgun (WGS) entry which is preliminary data.</text>
</comment>
<name>K8XI85_RHOOP</name>
<sequence length="50" mass="5608">MADGRDLHPIGSTYPAITFHRLSVRRNQTTWPTERVVDNVADAECLALRG</sequence>
<evidence type="ECO:0000313" key="2">
    <source>
        <dbReference type="Proteomes" id="UP000005951"/>
    </source>
</evidence>
<organism evidence="1 2">
    <name type="scientific">Rhodococcus opacus M213</name>
    <dbReference type="NCBI Taxonomy" id="1129896"/>
    <lineage>
        <taxon>Bacteria</taxon>
        <taxon>Bacillati</taxon>
        <taxon>Actinomycetota</taxon>
        <taxon>Actinomycetes</taxon>
        <taxon>Mycobacteriales</taxon>
        <taxon>Nocardiaceae</taxon>
        <taxon>Rhodococcus</taxon>
    </lineage>
</organism>
<dbReference type="Proteomes" id="UP000005951">
    <property type="component" value="Unassembled WGS sequence"/>
</dbReference>
<gene>
    <name evidence="1" type="ORF">WSS_A40780</name>
</gene>
<proteinExistence type="predicted"/>
<dbReference type="AlphaFoldDB" id="K8XI85"/>
<reference evidence="1 2" key="1">
    <citation type="journal article" date="2013" name="Genome Announc.">
        <title>Draft Genome Sequence of Rhodococcus opacus Strain M213 Shows a Diverse Catabolic Potential.</title>
        <authorList>
            <person name="Pathak A."/>
            <person name="Green S.J."/>
            <person name="Ogram A."/>
            <person name="Chauhan A."/>
        </authorList>
    </citation>
    <scope>NUCLEOTIDE SEQUENCE [LARGE SCALE GENOMIC DNA]</scope>
    <source>
        <strain evidence="1 2">M213</strain>
    </source>
</reference>
<accession>K8XI85</accession>
<protein>
    <submittedName>
        <fullName evidence="1">Uncharacterized protein</fullName>
    </submittedName>
</protein>
<dbReference type="EMBL" id="AJYC02000191">
    <property type="protein sequence ID" value="EKT76820.1"/>
    <property type="molecule type" value="Genomic_DNA"/>
</dbReference>